<reference evidence="1 2" key="1">
    <citation type="journal article" date="2011" name="EMBO J.">
        <title>Structural diversity of bacterial flagellar motors.</title>
        <authorList>
            <person name="Chen S."/>
            <person name="Beeby M."/>
            <person name="Murphy G.E."/>
            <person name="Leadbetter J.R."/>
            <person name="Hendrixson D.R."/>
            <person name="Briegel A."/>
            <person name="Li Z."/>
            <person name="Shi J."/>
            <person name="Tocheva E.I."/>
            <person name="Muller A."/>
            <person name="Dobro M.J."/>
            <person name="Jensen G.J."/>
        </authorList>
    </citation>
    <scope>NUCLEOTIDE SEQUENCE [LARGE SCALE GENOMIC DNA]</scope>
    <source>
        <strain evidence="1 2">DSM 6540</strain>
    </source>
</reference>
<evidence type="ECO:0000313" key="2">
    <source>
        <dbReference type="Proteomes" id="UP000003240"/>
    </source>
</evidence>
<name>F7NQ98_9FIRM</name>
<dbReference type="Proteomes" id="UP000003240">
    <property type="component" value="Unassembled WGS sequence"/>
</dbReference>
<accession>F7NQ98</accession>
<protein>
    <submittedName>
        <fullName evidence="1">Uncharacterized protein</fullName>
    </submittedName>
</protein>
<organism evidence="1 2">
    <name type="scientific">Acetonema longum DSM 6540</name>
    <dbReference type="NCBI Taxonomy" id="1009370"/>
    <lineage>
        <taxon>Bacteria</taxon>
        <taxon>Bacillati</taxon>
        <taxon>Bacillota</taxon>
        <taxon>Negativicutes</taxon>
        <taxon>Acetonemataceae</taxon>
        <taxon>Acetonema</taxon>
    </lineage>
</organism>
<dbReference type="eggNOG" id="ENOG5033FJK">
    <property type="taxonomic scope" value="Bacteria"/>
</dbReference>
<evidence type="ECO:0000313" key="1">
    <source>
        <dbReference type="EMBL" id="EGO61783.1"/>
    </source>
</evidence>
<dbReference type="OrthoDB" id="3035141at2"/>
<keyword evidence="2" id="KW-1185">Reference proteome</keyword>
<comment type="caution">
    <text evidence="1">The sequence shown here is derived from an EMBL/GenBank/DDBJ whole genome shotgun (WGS) entry which is preliminary data.</text>
</comment>
<dbReference type="EMBL" id="AFGF01000281">
    <property type="protein sequence ID" value="EGO61783.1"/>
    <property type="molecule type" value="Genomic_DNA"/>
</dbReference>
<dbReference type="RefSeq" id="WP_004100021.1">
    <property type="nucleotide sequence ID" value="NZ_AFGF01000281.1"/>
</dbReference>
<dbReference type="AlphaFoldDB" id="F7NQ98"/>
<sequence length="144" mass="16802">MNKDEIIRYIKLGRNKSICVDRRLLDQYAGHVRDVTIMDDATLMIEFNVYEYDEGGLTINVYYNDYDTLINAVQEYIGLNIEMWENISKSGWYPILEEEVDFNQSDSKLKHDLVNKTLLLPPNGNIYQIPSGYWKDLADGLIQI</sequence>
<proteinExistence type="predicted"/>
<gene>
    <name evidence="1" type="ORF">ALO_21496</name>
</gene>